<dbReference type="STRING" id="1307839.L21SP5_02120"/>
<gene>
    <name evidence="1" type="ORF">L21SP5_02120</name>
</gene>
<evidence type="ECO:0000313" key="2">
    <source>
        <dbReference type="Proteomes" id="UP000064893"/>
    </source>
</evidence>
<dbReference type="RefSeq" id="WP_057953185.1">
    <property type="nucleotide sequence ID" value="NZ_CP013118.1"/>
</dbReference>
<organism evidence="1 2">
    <name type="scientific">Salinivirga cyanobacteriivorans</name>
    <dbReference type="NCBI Taxonomy" id="1307839"/>
    <lineage>
        <taxon>Bacteria</taxon>
        <taxon>Pseudomonadati</taxon>
        <taxon>Bacteroidota</taxon>
        <taxon>Bacteroidia</taxon>
        <taxon>Bacteroidales</taxon>
        <taxon>Salinivirgaceae</taxon>
        <taxon>Salinivirga</taxon>
    </lineage>
</organism>
<evidence type="ECO:0000313" key="1">
    <source>
        <dbReference type="EMBL" id="ALO15753.1"/>
    </source>
</evidence>
<evidence type="ECO:0008006" key="3">
    <source>
        <dbReference type="Google" id="ProtNLM"/>
    </source>
</evidence>
<dbReference type="InterPro" id="IPR014942">
    <property type="entry name" value="AbiEii"/>
</dbReference>
<dbReference type="Gene3D" id="3.10.450.620">
    <property type="entry name" value="JHP933, nucleotidyltransferase-like core domain"/>
    <property type="match status" value="1"/>
</dbReference>
<dbReference type="AlphaFoldDB" id="A0A0S2I020"/>
<proteinExistence type="predicted"/>
<protein>
    <recommendedName>
        <fullName evidence="3">Nucleotidyl transferase AbiEii toxin, Type IV TA system</fullName>
    </recommendedName>
</protein>
<reference evidence="1 2" key="1">
    <citation type="submission" date="2015-11" db="EMBL/GenBank/DDBJ databases">
        <title>Description and complete genome sequence of a novel strain predominating in hypersaline microbial mats and representing a new family of the Bacteriodetes phylum.</title>
        <authorList>
            <person name="Spring S."/>
            <person name="Bunk B."/>
            <person name="Sproer C."/>
            <person name="Klenk H.-P."/>
        </authorList>
    </citation>
    <scope>NUCLEOTIDE SEQUENCE [LARGE SCALE GENOMIC DNA]</scope>
    <source>
        <strain evidence="1 2">L21-Spi-D4</strain>
    </source>
</reference>
<sequence length="221" mass="25621">MDSIDIAYMPDNTRKVFEKLEANSVFRDFVLVGGTALAIQIKHRQSEDLDFILDGESLPLAKLKRAISKSFPEHKIIRQDEKWQIDFIIQDVKVTFFTTEAIAIPFKVKPYAKNFKSLNLCPVKIIATLKMAAIAQRNTIRDYYDLYWIAKYEIKLLDIIKQTQELIPGLAPITYTETLVYTKDISENDLSSHLKPKENLTKEEIATFFMEELRSIKKLIK</sequence>
<dbReference type="Proteomes" id="UP000064893">
    <property type="component" value="Chromosome"/>
</dbReference>
<dbReference type="KEGG" id="blq:L21SP5_02120"/>
<dbReference type="EMBL" id="CP013118">
    <property type="protein sequence ID" value="ALO15753.1"/>
    <property type="molecule type" value="Genomic_DNA"/>
</dbReference>
<name>A0A0S2I020_9BACT</name>
<accession>A0A0S2I020</accession>
<dbReference type="Pfam" id="PF08843">
    <property type="entry name" value="AbiEii"/>
    <property type="match status" value="1"/>
</dbReference>
<dbReference type="OrthoDB" id="9796281at2"/>
<keyword evidence="2" id="KW-1185">Reference proteome</keyword>